<accession>A0A5S3PGD2</accession>
<evidence type="ECO:0000313" key="8">
    <source>
        <dbReference type="Proteomes" id="UP000310314"/>
    </source>
</evidence>
<comment type="caution">
    <text evidence="7">The sequence shown here is derived from an EMBL/GenBank/DDBJ whole genome shotgun (WGS) entry which is preliminary data.</text>
</comment>
<dbReference type="InterPro" id="IPR015424">
    <property type="entry name" value="PyrdxlP-dep_Trfase"/>
</dbReference>
<comment type="similarity">
    <text evidence="5">Belongs to the class-II pyridoxal-phosphate-dependent aminotransferase family. MalY/PatB cystathionine beta-lyase subfamily.</text>
</comment>
<evidence type="ECO:0000259" key="6">
    <source>
        <dbReference type="Pfam" id="PF00155"/>
    </source>
</evidence>
<dbReference type="NCBIfam" id="TIGR04350">
    <property type="entry name" value="C_S_lyase_PatB"/>
    <property type="match status" value="1"/>
</dbReference>
<reference evidence="7 8" key="1">
    <citation type="submission" date="2019-05" db="EMBL/GenBank/DDBJ databases">
        <authorList>
            <person name="Zhang J.-Y."/>
            <person name="Feg X."/>
            <person name="Du Z.-J."/>
        </authorList>
    </citation>
    <scope>NUCLEOTIDE SEQUENCE [LARGE SCALE GENOMIC DNA]</scope>
    <source>
        <strain evidence="7 8">RZ26</strain>
    </source>
</reference>
<evidence type="ECO:0000256" key="3">
    <source>
        <dbReference type="ARBA" id="ARBA00022898"/>
    </source>
</evidence>
<dbReference type="Proteomes" id="UP000310314">
    <property type="component" value="Unassembled WGS sequence"/>
</dbReference>
<dbReference type="OrthoDB" id="9802872at2"/>
<proteinExistence type="inferred from homology"/>
<evidence type="ECO:0000256" key="5">
    <source>
        <dbReference type="ARBA" id="ARBA00037974"/>
    </source>
</evidence>
<dbReference type="InterPro" id="IPR004839">
    <property type="entry name" value="Aminotransferase_I/II_large"/>
</dbReference>
<dbReference type="PANTHER" id="PTHR43525">
    <property type="entry name" value="PROTEIN MALY"/>
    <property type="match status" value="1"/>
</dbReference>
<dbReference type="InterPro" id="IPR015421">
    <property type="entry name" value="PyrdxlP-dep_Trfase_major"/>
</dbReference>
<evidence type="ECO:0000256" key="2">
    <source>
        <dbReference type="ARBA" id="ARBA00012224"/>
    </source>
</evidence>
<dbReference type="EC" id="4.4.1.13" evidence="2"/>
<gene>
    <name evidence="7" type="ORF">FEE95_19120</name>
</gene>
<dbReference type="Gene3D" id="3.40.640.10">
    <property type="entry name" value="Type I PLP-dependent aspartate aminotransferase-like (Major domain)"/>
    <property type="match status" value="1"/>
</dbReference>
<dbReference type="EMBL" id="VATY01000005">
    <property type="protein sequence ID" value="TMM53183.1"/>
    <property type="molecule type" value="Genomic_DNA"/>
</dbReference>
<keyword evidence="8" id="KW-1185">Reference proteome</keyword>
<evidence type="ECO:0000256" key="4">
    <source>
        <dbReference type="ARBA" id="ARBA00023239"/>
    </source>
</evidence>
<dbReference type="Gene3D" id="3.90.1150.10">
    <property type="entry name" value="Aspartate Aminotransferase, domain 1"/>
    <property type="match status" value="1"/>
</dbReference>
<dbReference type="PANTHER" id="PTHR43525:SF1">
    <property type="entry name" value="PROTEIN MALY"/>
    <property type="match status" value="1"/>
</dbReference>
<keyword evidence="3" id="KW-0663">Pyridoxal phosphate</keyword>
<dbReference type="InterPro" id="IPR015422">
    <property type="entry name" value="PyrdxlP-dep_Trfase_small"/>
</dbReference>
<dbReference type="InterPro" id="IPR051798">
    <property type="entry name" value="Class-II_PLP-Dep_Aminotrans"/>
</dbReference>
<evidence type="ECO:0000313" key="7">
    <source>
        <dbReference type="EMBL" id="TMM53183.1"/>
    </source>
</evidence>
<protein>
    <recommendedName>
        <fullName evidence="2">cysteine-S-conjugate beta-lyase</fullName>
        <ecNumber evidence="2">4.4.1.13</ecNumber>
    </recommendedName>
</protein>
<organism evidence="7 8">
    <name type="scientific">Maribacter algarum</name>
    <name type="common">ex Zhang et al. 2020</name>
    <dbReference type="NCBI Taxonomy" id="2578118"/>
    <lineage>
        <taxon>Bacteria</taxon>
        <taxon>Pseudomonadati</taxon>
        <taxon>Bacteroidota</taxon>
        <taxon>Flavobacteriia</taxon>
        <taxon>Flavobacteriales</taxon>
        <taxon>Flavobacteriaceae</taxon>
        <taxon>Maribacter</taxon>
    </lineage>
</organism>
<evidence type="ECO:0000256" key="1">
    <source>
        <dbReference type="ARBA" id="ARBA00001933"/>
    </source>
</evidence>
<feature type="domain" description="Aminotransferase class I/classII large" evidence="6">
    <location>
        <begin position="73"/>
        <end position="373"/>
    </location>
</feature>
<dbReference type="GO" id="GO:0030170">
    <property type="term" value="F:pyridoxal phosphate binding"/>
    <property type="evidence" value="ECO:0007669"/>
    <property type="project" value="InterPro"/>
</dbReference>
<name>A0A5S3PGD2_9FLAO</name>
<keyword evidence="4 7" id="KW-0456">Lyase</keyword>
<dbReference type="CDD" id="cd00609">
    <property type="entry name" value="AAT_like"/>
    <property type="match status" value="1"/>
</dbReference>
<dbReference type="Pfam" id="PF00155">
    <property type="entry name" value="Aminotran_1_2"/>
    <property type="match status" value="1"/>
</dbReference>
<comment type="cofactor">
    <cofactor evidence="1">
        <name>pyridoxal 5'-phosphate</name>
        <dbReference type="ChEBI" id="CHEBI:597326"/>
    </cofactor>
</comment>
<dbReference type="AlphaFoldDB" id="A0A5S3PGD2"/>
<dbReference type="SUPFAM" id="SSF53383">
    <property type="entry name" value="PLP-dependent transferases"/>
    <property type="match status" value="1"/>
</dbReference>
<sequence>MNIDQKLKELPLTKSNPNTLESLFGKGDISPMWVADMEFQIAKPIQDALIARISNSGFGYEYKPESFFLAQKKWYEQNYQVDLNKDHVLYSPTITTTISTLIENFTSESDGIITQPPVFMEFRDVIRNTQRRITKNPLKLIDKQYQIDFQDLEEKAKLETNKVLIICNPHNPVGRVWTKEELNQVVSICKENDILLISDEIHKDIILFENQFTSALQFIKDYERIVVCTSEAKTFNLCGITDSMVIISNEELRNSVSATFKKYNLGRTNALTRVALETAYTSGGIWLKNIIKTIENNVISIEKELENSNIHLIKPEGTYQLWLDFREVFEDTKEMFTNITEGSGVGLNAGHWFGREGALFMRMNIATSRDKVLNSINKIKKAVPNKTYNK</sequence>
<dbReference type="GO" id="GO:0047804">
    <property type="term" value="F:cysteine-S-conjugate beta-lyase activity"/>
    <property type="evidence" value="ECO:0007669"/>
    <property type="project" value="UniProtKB-EC"/>
</dbReference>
<dbReference type="InterPro" id="IPR027619">
    <property type="entry name" value="C-S_lyase_PatB-like"/>
</dbReference>
<dbReference type="RefSeq" id="WP_138659643.1">
    <property type="nucleotide sequence ID" value="NZ_VATY01000005.1"/>
</dbReference>